<comment type="caution">
    <text evidence="3">The sequence shown here is derived from an EMBL/GenBank/DDBJ whole genome shotgun (WGS) entry which is preliminary data.</text>
</comment>
<evidence type="ECO:0000256" key="1">
    <source>
        <dbReference type="SAM" id="Phobius"/>
    </source>
</evidence>
<keyword evidence="1" id="KW-1133">Transmembrane helix</keyword>
<feature type="domain" description="DUF4126" evidence="2">
    <location>
        <begin position="8"/>
        <end position="180"/>
    </location>
</feature>
<dbReference type="EMBL" id="VKKU01000001">
    <property type="protein sequence ID" value="TSB05273.1"/>
    <property type="molecule type" value="Genomic_DNA"/>
</dbReference>
<dbReference type="Pfam" id="PF13548">
    <property type="entry name" value="DUF4126"/>
    <property type="match status" value="1"/>
</dbReference>
<name>A0A553WKT1_9SPHN</name>
<dbReference type="Proteomes" id="UP000320160">
    <property type="component" value="Unassembled WGS sequence"/>
</dbReference>
<dbReference type="OrthoDB" id="181455at2"/>
<evidence type="ECO:0000259" key="2">
    <source>
        <dbReference type="Pfam" id="PF13548"/>
    </source>
</evidence>
<keyword evidence="1" id="KW-0812">Transmembrane</keyword>
<dbReference type="InterPro" id="IPR025196">
    <property type="entry name" value="DUF4126"/>
</dbReference>
<dbReference type="AlphaFoldDB" id="A0A553WKT1"/>
<organism evidence="3 4">
    <name type="scientific">Sphingorhabdus contaminans</name>
    <dbReference type="NCBI Taxonomy" id="1343899"/>
    <lineage>
        <taxon>Bacteria</taxon>
        <taxon>Pseudomonadati</taxon>
        <taxon>Pseudomonadota</taxon>
        <taxon>Alphaproteobacteria</taxon>
        <taxon>Sphingomonadales</taxon>
        <taxon>Sphingomonadaceae</taxon>
        <taxon>Sphingorhabdus</taxon>
    </lineage>
</organism>
<sequence length="206" mass="21772">MGIIELLGLAASLSLLSGWRFYLTIFATGLAMHFDIVPLPENLQMLDILANPWILGISALGAVAEFFADKIAWLDSIWDGIHTLVRPVGGALLALAIVDSSDPTWQVIAFLLGGGAAFASHATKASARAAVNTSPEPFSNIVVSSVEDVATGGLLVLAFANPIAALLIALTLLALAIWGLWAGYRAFRRLFPKPVAQQESQGPPQD</sequence>
<accession>A0A553WKT1</accession>
<gene>
    <name evidence="3" type="ORF">FOM92_07900</name>
</gene>
<feature type="transmembrane region" description="Helical" evidence="1">
    <location>
        <begin position="163"/>
        <end position="184"/>
    </location>
</feature>
<proteinExistence type="predicted"/>
<evidence type="ECO:0000313" key="3">
    <source>
        <dbReference type="EMBL" id="TSB05273.1"/>
    </source>
</evidence>
<dbReference type="RefSeq" id="WP_143776189.1">
    <property type="nucleotide sequence ID" value="NZ_VKKU01000001.1"/>
</dbReference>
<keyword evidence="4" id="KW-1185">Reference proteome</keyword>
<keyword evidence="1" id="KW-0472">Membrane</keyword>
<evidence type="ECO:0000313" key="4">
    <source>
        <dbReference type="Proteomes" id="UP000320160"/>
    </source>
</evidence>
<reference evidence="3 4" key="1">
    <citation type="submission" date="2019-07" db="EMBL/GenBank/DDBJ databases">
        <authorList>
            <person name="Park M."/>
        </authorList>
    </citation>
    <scope>NUCLEOTIDE SEQUENCE [LARGE SCALE GENOMIC DNA]</scope>
    <source>
        <strain evidence="3 4">KCTC32445</strain>
    </source>
</reference>
<protein>
    <submittedName>
        <fullName evidence="3">DUF4126 domain-containing protein</fullName>
    </submittedName>
</protein>